<evidence type="ECO:0000256" key="2">
    <source>
        <dbReference type="ARBA" id="ARBA00022679"/>
    </source>
</evidence>
<accession>A0A140L5K6</accession>
<dbReference type="Gene3D" id="3.40.50.970">
    <property type="match status" value="1"/>
</dbReference>
<comment type="cofactor">
    <cofactor evidence="1">
        <name>thiamine diphosphate</name>
        <dbReference type="ChEBI" id="CHEBI:58937"/>
    </cofactor>
</comment>
<dbReference type="STRING" id="520764.AN618_17410"/>
<keyword evidence="4" id="KW-0786">Thiamine pyrophosphate</keyword>
<comment type="caution">
    <text evidence="5">The sequence shown here is derived from an EMBL/GenBank/DDBJ whole genome shotgun (WGS) entry which is preliminary data.</text>
</comment>
<evidence type="ECO:0000256" key="4">
    <source>
        <dbReference type="ARBA" id="ARBA00023052"/>
    </source>
</evidence>
<dbReference type="GO" id="GO:0016740">
    <property type="term" value="F:transferase activity"/>
    <property type="evidence" value="ECO:0007669"/>
    <property type="project" value="UniProtKB-KW"/>
</dbReference>
<evidence type="ECO:0000313" key="5">
    <source>
        <dbReference type="EMBL" id="KXG75831.1"/>
    </source>
</evidence>
<reference evidence="5 6" key="1">
    <citation type="submission" date="2015-12" db="EMBL/GenBank/DDBJ databases">
        <title>Draft genome sequnece of Fervidicola ferrireducens strain Y170.</title>
        <authorList>
            <person name="Patel B.K."/>
        </authorList>
    </citation>
    <scope>NUCLEOTIDE SEQUENCE [LARGE SCALE GENOMIC DNA]</scope>
    <source>
        <strain evidence="5 6">Y170</strain>
    </source>
</reference>
<dbReference type="Proteomes" id="UP000070427">
    <property type="component" value="Unassembled WGS sequence"/>
</dbReference>
<organism evidence="5 6">
    <name type="scientific">Fervidicola ferrireducens</name>
    <dbReference type="NCBI Taxonomy" id="520764"/>
    <lineage>
        <taxon>Bacteria</taxon>
        <taxon>Bacillati</taxon>
        <taxon>Bacillota</taxon>
        <taxon>Clostridia</taxon>
        <taxon>Thermosediminibacterales</taxon>
        <taxon>Thermosediminibacteraceae</taxon>
        <taxon>Fervidicola</taxon>
    </lineage>
</organism>
<dbReference type="PROSITE" id="PS00801">
    <property type="entry name" value="TRANSKETOLASE_1"/>
    <property type="match status" value="1"/>
</dbReference>
<keyword evidence="2" id="KW-0808">Transferase</keyword>
<sequence>MLSKEEKIFLEEKAKKVRKLIIEMLYYAGSGHPGGSLSIVEILLYLRVRSG</sequence>
<evidence type="ECO:0000256" key="1">
    <source>
        <dbReference type="ARBA" id="ARBA00001964"/>
    </source>
</evidence>
<proteinExistence type="predicted"/>
<dbReference type="InParanoid" id="A0A140L5K6"/>
<keyword evidence="6" id="KW-1185">Reference proteome</keyword>
<gene>
    <name evidence="5" type="ORF">AN618_17410</name>
</gene>
<dbReference type="EMBL" id="LOED01000023">
    <property type="protein sequence ID" value="KXG75831.1"/>
    <property type="molecule type" value="Genomic_DNA"/>
</dbReference>
<dbReference type="RefSeq" id="WP_245628462.1">
    <property type="nucleotide sequence ID" value="NZ_LOED01000023.1"/>
</dbReference>
<dbReference type="GO" id="GO:0046872">
    <property type="term" value="F:metal ion binding"/>
    <property type="evidence" value="ECO:0007669"/>
    <property type="project" value="UniProtKB-KW"/>
</dbReference>
<dbReference type="PATRIC" id="fig|520764.3.peg.1874"/>
<protein>
    <submittedName>
        <fullName evidence="5">Uncharacterized protein</fullName>
    </submittedName>
</protein>
<dbReference type="SUPFAM" id="SSF52518">
    <property type="entry name" value="Thiamin diphosphate-binding fold (THDP-binding)"/>
    <property type="match status" value="1"/>
</dbReference>
<dbReference type="InterPro" id="IPR029061">
    <property type="entry name" value="THDP-binding"/>
</dbReference>
<dbReference type="AlphaFoldDB" id="A0A140L5K6"/>
<evidence type="ECO:0000256" key="3">
    <source>
        <dbReference type="ARBA" id="ARBA00022723"/>
    </source>
</evidence>
<name>A0A140L5K6_9FIRM</name>
<evidence type="ECO:0000313" key="6">
    <source>
        <dbReference type="Proteomes" id="UP000070427"/>
    </source>
</evidence>
<dbReference type="InterPro" id="IPR049557">
    <property type="entry name" value="Transketolase_CS"/>
</dbReference>
<keyword evidence="3" id="KW-0479">Metal-binding</keyword>